<sequence>MARTEQPSKDSPEKNTGKDQIEAGKVKDLETSGDLLTSHIFATLSLLSNVVSTPTTADLTIRKPIVSGSSCQDLQSKEDDDEPILLPDQADEYLIKEYSVSLIGKLLNPKKQNVERLIVAMPEQWGMSEKITACELGNKHFLFNFDNEEDLNSVLNQGPFHHNFCMFVLICWEPIVDENYPSMVPFSIPLQGIPLHLCTHQNLEAIGDRLGSRQDRCCRGEDQASEVHQEAPNAKKEGINIKLHYEKLFKHCITCGLMTHEAQDCPMKQTNVMSHPTGHETFFDRVRHITSRGDLRDAGSRVPAGNSRGKDETARFPKDGTSSYSCVQRSAHSSRTSRVPKKRDSRYNPYSSGRNQASTGNHQDTCKEQLWKEKHLRPLKIADQQPRDATSASIGETNKLRSIVIVIKHLLPTSYPQQGLRRSNLLWILISH</sequence>
<proteinExistence type="predicted"/>
<dbReference type="EMBL" id="JADBGQ010000005">
    <property type="protein sequence ID" value="KAG5397771.1"/>
    <property type="molecule type" value="Genomic_DNA"/>
</dbReference>
<keyword evidence="4" id="KW-1185">Reference proteome</keyword>
<dbReference type="Proteomes" id="UP000823674">
    <property type="component" value="Chromosome A05"/>
</dbReference>
<reference evidence="3 4" key="1">
    <citation type="submission" date="2021-03" db="EMBL/GenBank/DDBJ databases">
        <authorList>
            <person name="King G.J."/>
            <person name="Bancroft I."/>
            <person name="Baten A."/>
            <person name="Bloomfield J."/>
            <person name="Borpatragohain P."/>
            <person name="He Z."/>
            <person name="Irish N."/>
            <person name="Irwin J."/>
            <person name="Liu K."/>
            <person name="Mauleon R.P."/>
            <person name="Moore J."/>
            <person name="Morris R."/>
            <person name="Ostergaard L."/>
            <person name="Wang B."/>
            <person name="Wells R."/>
        </authorList>
    </citation>
    <scope>NUCLEOTIDE SEQUENCE [LARGE SCALE GENOMIC DNA]</scope>
    <source>
        <strain evidence="3">R-o-18</strain>
        <tissue evidence="3">Leaf</tissue>
    </source>
</reference>
<evidence type="ECO:0000256" key="1">
    <source>
        <dbReference type="SAM" id="MobiDB-lite"/>
    </source>
</evidence>
<evidence type="ECO:0000313" key="3">
    <source>
        <dbReference type="EMBL" id="KAG5397771.1"/>
    </source>
</evidence>
<dbReference type="PANTHER" id="PTHR31286:SF162">
    <property type="entry name" value="DUF4283 DOMAIN-CONTAINING PROTEIN-RELATED"/>
    <property type="match status" value="1"/>
</dbReference>
<dbReference type="InterPro" id="IPR025558">
    <property type="entry name" value="DUF4283"/>
</dbReference>
<dbReference type="PANTHER" id="PTHR31286">
    <property type="entry name" value="GLYCINE-RICH CELL WALL STRUCTURAL PROTEIN 1.8-LIKE"/>
    <property type="match status" value="1"/>
</dbReference>
<name>A0ABQ7MGA1_BRACM</name>
<feature type="region of interest" description="Disordered" evidence="1">
    <location>
        <begin position="293"/>
        <end position="365"/>
    </location>
</feature>
<evidence type="ECO:0000313" key="4">
    <source>
        <dbReference type="Proteomes" id="UP000823674"/>
    </source>
</evidence>
<feature type="compositionally biased region" description="Polar residues" evidence="1">
    <location>
        <begin position="348"/>
        <end position="363"/>
    </location>
</feature>
<feature type="compositionally biased region" description="Polar residues" evidence="1">
    <location>
        <begin position="320"/>
        <end position="337"/>
    </location>
</feature>
<dbReference type="Pfam" id="PF14111">
    <property type="entry name" value="DUF4283"/>
    <property type="match status" value="1"/>
</dbReference>
<feature type="region of interest" description="Disordered" evidence="1">
    <location>
        <begin position="1"/>
        <end position="25"/>
    </location>
</feature>
<feature type="domain" description="DUF4283" evidence="2">
    <location>
        <begin position="100"/>
        <end position="174"/>
    </location>
</feature>
<accession>A0ABQ7MGA1</accession>
<comment type="caution">
    <text evidence="3">The sequence shown here is derived from an EMBL/GenBank/DDBJ whole genome shotgun (WGS) entry which is preliminary data.</text>
</comment>
<feature type="compositionally biased region" description="Basic and acidic residues" evidence="1">
    <location>
        <begin position="308"/>
        <end position="318"/>
    </location>
</feature>
<dbReference type="InterPro" id="IPR040256">
    <property type="entry name" value="At4g02000-like"/>
</dbReference>
<gene>
    <name evidence="3" type="primary">A05p031510.1_BraROA</name>
    <name evidence="3" type="ORF">IGI04_019585</name>
</gene>
<protein>
    <recommendedName>
        <fullName evidence="2">DUF4283 domain-containing protein</fullName>
    </recommendedName>
</protein>
<evidence type="ECO:0000259" key="2">
    <source>
        <dbReference type="Pfam" id="PF14111"/>
    </source>
</evidence>
<organism evidence="3 4">
    <name type="scientific">Brassica rapa subsp. trilocularis</name>
    <dbReference type="NCBI Taxonomy" id="1813537"/>
    <lineage>
        <taxon>Eukaryota</taxon>
        <taxon>Viridiplantae</taxon>
        <taxon>Streptophyta</taxon>
        <taxon>Embryophyta</taxon>
        <taxon>Tracheophyta</taxon>
        <taxon>Spermatophyta</taxon>
        <taxon>Magnoliopsida</taxon>
        <taxon>eudicotyledons</taxon>
        <taxon>Gunneridae</taxon>
        <taxon>Pentapetalae</taxon>
        <taxon>rosids</taxon>
        <taxon>malvids</taxon>
        <taxon>Brassicales</taxon>
        <taxon>Brassicaceae</taxon>
        <taxon>Brassiceae</taxon>
        <taxon>Brassica</taxon>
    </lineage>
</organism>